<protein>
    <submittedName>
        <fullName evidence="4">Methyltransferase domain-containing protein</fullName>
    </submittedName>
</protein>
<keyword evidence="2" id="KW-0808">Transferase</keyword>
<accession>A0ABQ6P5L3</accession>
<evidence type="ECO:0000313" key="5">
    <source>
        <dbReference type="Proteomes" id="UP001187221"/>
    </source>
</evidence>
<reference evidence="4 5" key="1">
    <citation type="submission" date="2023-06" db="EMBL/GenBank/DDBJ databases">
        <title>Draft genome sequence of Novosphingobium sp. strain IK01.</title>
        <authorList>
            <person name="Hatamoto M."/>
            <person name="Ikarashi T."/>
            <person name="Yamaguchi T."/>
        </authorList>
    </citation>
    <scope>NUCLEOTIDE SEQUENCE [LARGE SCALE GENOMIC DNA]</scope>
    <source>
        <strain evidence="4 5">IK01</strain>
    </source>
</reference>
<dbReference type="Pfam" id="PF13489">
    <property type="entry name" value="Methyltransf_23"/>
    <property type="match status" value="1"/>
</dbReference>
<dbReference type="PANTHER" id="PTHR13090:SF1">
    <property type="entry name" value="ARGININE-HYDROXYLASE NDUFAF5, MITOCHONDRIAL"/>
    <property type="match status" value="1"/>
</dbReference>
<feature type="region of interest" description="Disordered" evidence="3">
    <location>
        <begin position="1"/>
        <end position="22"/>
    </location>
</feature>
<comment type="caution">
    <text evidence="4">The sequence shown here is derived from an EMBL/GenBank/DDBJ whole genome shotgun (WGS) entry which is preliminary data.</text>
</comment>
<dbReference type="EMBL" id="BTFW01000001">
    <property type="protein sequence ID" value="GMM60538.1"/>
    <property type="molecule type" value="Genomic_DNA"/>
</dbReference>
<gene>
    <name evidence="4" type="ORF">NUTIK01_13150</name>
</gene>
<evidence type="ECO:0000256" key="1">
    <source>
        <dbReference type="ARBA" id="ARBA00022603"/>
    </source>
</evidence>
<dbReference type="SUPFAM" id="SSF53335">
    <property type="entry name" value="S-adenosyl-L-methionine-dependent methyltransferases"/>
    <property type="match status" value="1"/>
</dbReference>
<dbReference type="Gene3D" id="3.40.50.150">
    <property type="entry name" value="Vaccinia Virus protein VP39"/>
    <property type="match status" value="1"/>
</dbReference>
<proteinExistence type="predicted"/>
<dbReference type="InterPro" id="IPR029063">
    <property type="entry name" value="SAM-dependent_MTases_sf"/>
</dbReference>
<organism evidence="4 5">
    <name type="scientific">Novosphingobium pituita</name>
    <dbReference type="NCBI Taxonomy" id="3056842"/>
    <lineage>
        <taxon>Bacteria</taxon>
        <taxon>Pseudomonadati</taxon>
        <taxon>Pseudomonadota</taxon>
        <taxon>Alphaproteobacteria</taxon>
        <taxon>Sphingomonadales</taxon>
        <taxon>Sphingomonadaceae</taxon>
        <taxon>Novosphingobium</taxon>
    </lineage>
</organism>
<dbReference type="Proteomes" id="UP001187221">
    <property type="component" value="Unassembled WGS sequence"/>
</dbReference>
<dbReference type="GO" id="GO:0008168">
    <property type="term" value="F:methyltransferase activity"/>
    <property type="evidence" value="ECO:0007669"/>
    <property type="project" value="UniProtKB-KW"/>
</dbReference>
<dbReference type="InterPro" id="IPR050602">
    <property type="entry name" value="Malonyl-ACP_OMT"/>
</dbReference>
<evidence type="ECO:0000256" key="3">
    <source>
        <dbReference type="SAM" id="MobiDB-lite"/>
    </source>
</evidence>
<feature type="compositionally biased region" description="Pro residues" evidence="3">
    <location>
        <begin position="7"/>
        <end position="20"/>
    </location>
</feature>
<evidence type="ECO:0000313" key="4">
    <source>
        <dbReference type="EMBL" id="GMM60538.1"/>
    </source>
</evidence>
<dbReference type="PANTHER" id="PTHR13090">
    <property type="entry name" value="ARGININE-HYDROXYLASE NDUFAF5, MITOCHONDRIAL"/>
    <property type="match status" value="1"/>
</dbReference>
<keyword evidence="5" id="KW-1185">Reference proteome</keyword>
<name>A0ABQ6P5L3_9SPHN</name>
<dbReference type="GO" id="GO:0032259">
    <property type="term" value="P:methylation"/>
    <property type="evidence" value="ECO:0007669"/>
    <property type="project" value="UniProtKB-KW"/>
</dbReference>
<keyword evidence="1 4" id="KW-0489">Methyltransferase</keyword>
<dbReference type="RefSeq" id="WP_317974328.1">
    <property type="nucleotide sequence ID" value="NZ_BTFW01000001.1"/>
</dbReference>
<sequence length="287" mass="30512">MATLPPSSAPLPSSPAPTAAPPTIFAPARRLAQRARMRRLAQRPDAATFMAQDMVEDMLDRLSFLRHEPARALVIGDTTGALGSALAAQGVEVTRADPAPLAGEVPIDEEAPLPFAEGFDFIASLGTLDTVNDLPGALVHLRRALRPDGLAMMSLCAAGSLPALRAIMLEADGDRPSPRLHPQVDVRAGGQLLQRAGFADPVVDSRSLAVRYRSLDRLVEDLRAQGLTNCLARPGAPLGKAALARAQAAFAQASEQDRLEDGNGRVTEQFEILTLSGWARPLRAPKF</sequence>
<evidence type="ECO:0000256" key="2">
    <source>
        <dbReference type="ARBA" id="ARBA00022679"/>
    </source>
</evidence>